<organism evidence="1 2">
    <name type="scientific">Paenibacillus odorifer</name>
    <dbReference type="NCBI Taxonomy" id="189426"/>
    <lineage>
        <taxon>Bacteria</taxon>
        <taxon>Bacillati</taxon>
        <taxon>Bacillota</taxon>
        <taxon>Bacilli</taxon>
        <taxon>Bacillales</taxon>
        <taxon>Paenibacillaceae</taxon>
        <taxon>Paenibacillus</taxon>
    </lineage>
</organism>
<accession>A0ABX3HUL1</accession>
<keyword evidence="2" id="KW-1185">Reference proteome</keyword>
<evidence type="ECO:0000313" key="2">
    <source>
        <dbReference type="Proteomes" id="UP000187313"/>
    </source>
</evidence>
<gene>
    <name evidence="1" type="ORF">BSK51_06810</name>
</gene>
<reference evidence="1 2" key="1">
    <citation type="submission" date="2016-10" db="EMBL/GenBank/DDBJ databases">
        <title>Paenibacillus species isolates.</title>
        <authorList>
            <person name="Beno S.M."/>
        </authorList>
    </citation>
    <scope>NUCLEOTIDE SEQUENCE [LARGE SCALE GENOMIC DNA]</scope>
    <source>
        <strain evidence="1 2">FSL R5-0923</strain>
    </source>
</reference>
<evidence type="ECO:0008006" key="3">
    <source>
        <dbReference type="Google" id="ProtNLM"/>
    </source>
</evidence>
<evidence type="ECO:0000313" key="1">
    <source>
        <dbReference type="EMBL" id="OMD53912.1"/>
    </source>
</evidence>
<protein>
    <recommendedName>
        <fullName evidence="3">Transposase IS111A/IS1328/IS1533 N-terminal domain-containing protein</fullName>
    </recommendedName>
</protein>
<sequence>MLVPFQLSEAIVGLELTGDYWLALSRWLFDHKFQAVLVNPQLVKKTKKTEIIQVLKVMLKMP</sequence>
<dbReference type="EMBL" id="MPTD01000004">
    <property type="protein sequence ID" value="OMD53912.1"/>
    <property type="molecule type" value="Genomic_DNA"/>
</dbReference>
<proteinExistence type="predicted"/>
<comment type="caution">
    <text evidence="1">The sequence shown here is derived from an EMBL/GenBank/DDBJ whole genome shotgun (WGS) entry which is preliminary data.</text>
</comment>
<name>A0ABX3HUL1_9BACL</name>
<dbReference type="Proteomes" id="UP000187313">
    <property type="component" value="Unassembled WGS sequence"/>
</dbReference>